<organism evidence="6 7">
    <name type="scientific">Winkia neuii subsp. anitrata</name>
    <dbReference type="NCBI Taxonomy" id="29318"/>
    <lineage>
        <taxon>Bacteria</taxon>
        <taxon>Bacillati</taxon>
        <taxon>Actinomycetota</taxon>
        <taxon>Actinomycetes</taxon>
        <taxon>Actinomycetales</taxon>
        <taxon>Actinomycetaceae</taxon>
        <taxon>Winkia</taxon>
    </lineage>
</organism>
<sequence>MNQLKVLFVGSSGGHLAQMISMRPWYKNHQRIWVTFNTPDAISALENEKVFWMKHSPERKPWDLLKTLWAGIRLVPKLKPDVVVSTGASLGTIFIAIARLLGIATVYVEVFDRIELKSMSGRICYHIADKFGVQWEEQLKLYPNATVVGPLL</sequence>
<dbReference type="EMBL" id="CP116394">
    <property type="protein sequence ID" value="WCE46734.1"/>
    <property type="molecule type" value="Genomic_DNA"/>
</dbReference>
<dbReference type="NCBIfam" id="NF041549">
    <property type="entry name" value="PssD"/>
    <property type="match status" value="1"/>
</dbReference>
<dbReference type="RefSeq" id="WP_004805987.1">
    <property type="nucleotide sequence ID" value="NZ_CP116394.1"/>
</dbReference>
<gene>
    <name evidence="6" type="ORF">PIG85_03565</name>
</gene>
<evidence type="ECO:0000256" key="2">
    <source>
        <dbReference type="ARBA" id="ARBA00022692"/>
    </source>
</evidence>
<keyword evidence="6" id="KW-0808">Transferase</keyword>
<keyword evidence="2" id="KW-0812">Transmembrane</keyword>
<evidence type="ECO:0000256" key="3">
    <source>
        <dbReference type="ARBA" id="ARBA00022824"/>
    </source>
</evidence>
<accession>A0AB38XRD9</accession>
<evidence type="ECO:0000256" key="4">
    <source>
        <dbReference type="ARBA" id="ARBA00022989"/>
    </source>
</evidence>
<evidence type="ECO:0000256" key="1">
    <source>
        <dbReference type="ARBA" id="ARBA00004389"/>
    </source>
</evidence>
<dbReference type="GO" id="GO:0006488">
    <property type="term" value="P:dolichol-linked oligosaccharide biosynthetic process"/>
    <property type="evidence" value="ECO:0007669"/>
    <property type="project" value="InterPro"/>
</dbReference>
<dbReference type="Pfam" id="PF08660">
    <property type="entry name" value="Alg14"/>
    <property type="match status" value="1"/>
</dbReference>
<evidence type="ECO:0000313" key="6">
    <source>
        <dbReference type="EMBL" id="WCE46734.1"/>
    </source>
</evidence>
<protein>
    <submittedName>
        <fullName evidence="6">UDP-N-acetylglucosamine--LPS N-acetylglucosamine transferase</fullName>
    </submittedName>
</protein>
<evidence type="ECO:0000256" key="5">
    <source>
        <dbReference type="ARBA" id="ARBA00023136"/>
    </source>
</evidence>
<name>A0AB38XRD9_9ACTO</name>
<reference evidence="6" key="1">
    <citation type="submission" date="2023-01" db="EMBL/GenBank/DDBJ databases">
        <title>Comparative Genomic Analysis of the Clinically-Derived Winkia Strain NY0527 Provides Evidence into the Taxonomic Reassignment of Winkia neuii and Characterizes Their Virulence Traits.</title>
        <authorList>
            <person name="Cai X."/>
            <person name="Peng Y."/>
            <person name="Li M."/>
            <person name="Qiu Y."/>
            <person name="Wang Y."/>
            <person name="Xu L."/>
            <person name="Hou Q."/>
        </authorList>
    </citation>
    <scope>NUCLEOTIDE SEQUENCE</scope>
    <source>
        <strain evidence="6">NY0527</strain>
    </source>
</reference>
<dbReference type="PANTHER" id="PTHR12154:SF4">
    <property type="entry name" value="UDP-N-ACETYLGLUCOSAMINE TRANSFERASE SUBUNIT ALG14 HOMOLOG"/>
    <property type="match status" value="1"/>
</dbReference>
<dbReference type="GO" id="GO:0004577">
    <property type="term" value="F:N-acetylglucosaminyldiphosphodolichol N-acetylglucosaminyltransferase activity"/>
    <property type="evidence" value="ECO:0007669"/>
    <property type="project" value="TreeGrafter"/>
</dbReference>
<dbReference type="Proteomes" id="UP001211044">
    <property type="component" value="Chromosome"/>
</dbReference>
<dbReference type="Gene3D" id="3.40.50.2000">
    <property type="entry name" value="Glycogen Phosphorylase B"/>
    <property type="match status" value="1"/>
</dbReference>
<keyword evidence="4" id="KW-1133">Transmembrane helix</keyword>
<dbReference type="SUPFAM" id="SSF53756">
    <property type="entry name" value="UDP-Glycosyltransferase/glycogen phosphorylase"/>
    <property type="match status" value="1"/>
</dbReference>
<dbReference type="PANTHER" id="PTHR12154">
    <property type="entry name" value="GLYCOSYL TRANSFERASE-RELATED"/>
    <property type="match status" value="1"/>
</dbReference>
<dbReference type="AlphaFoldDB" id="A0AB38XRD9"/>
<proteinExistence type="predicted"/>
<comment type="subcellular location">
    <subcellularLocation>
        <location evidence="1">Endoplasmic reticulum membrane</location>
        <topology evidence="1">Single-pass membrane protein</topology>
    </subcellularLocation>
</comment>
<keyword evidence="3" id="KW-0256">Endoplasmic reticulum</keyword>
<keyword evidence="5" id="KW-0472">Membrane</keyword>
<evidence type="ECO:0000313" key="7">
    <source>
        <dbReference type="Proteomes" id="UP001211044"/>
    </source>
</evidence>
<dbReference type="InterPro" id="IPR013969">
    <property type="entry name" value="Oligosacch_biosynth_Alg14"/>
</dbReference>
<dbReference type="KEGG" id="wne:PIG85_03565"/>